<dbReference type="RefSeq" id="WP_212688223.1">
    <property type="nucleotide sequence ID" value="NZ_JAGSPN010000008.1"/>
</dbReference>
<dbReference type="FunFam" id="3.20.20.450:FF:000001">
    <property type="entry name" value="Cyclic di-GMP phosphodiesterase yahA"/>
    <property type="match status" value="1"/>
</dbReference>
<sequence length="986" mass="109896">MSFLLNLLLKYPRISTATIFIIALGANIVWVTELDQAEKSEQAAALSEIAIMQSHALESRIRENLAVSYAVAAHIKEKHGEAQQFEQFANALIPFYPGVAAIYLAPGGITSVVIPKERGDVGLGLNLLTNPKHETESRIALKSGQLTLAGPLPLLVGKTGLIGRLPVFLPSEAGDARFWGFISVVIEMDKLIASTEVPLLSQRGYEYQIWRRQPHDGEVQVIHRSEGYGGNPAVSHRFSLPNTEWYFDLKQTGNSNPILHHGRYLVGFILSLMLTILIRMLATNWGQKKQLHNLVKERTRELAETEQDLKRAQAISHTGNWSAPLSGAYFKGSEEAFRIWRLDPGASVNKETLLSKVHVDDRSKVAECWQRACAGEAASAEYRLMFDDEVRWVHSELTYEIHSADGPRLIGTTQDITNRKRVENDLRIAAIAFEGQEGIVITDEQRRILRINQAFTRITGYSREEAVGKTTNLLKSGIHGSSFYKDMAEQLESKGVWQGEIWNRRKNGEIYPEWLTITAIRSESGDVVNYVGTMLDITQRKATEAKLEHLAFHDPLTGLANRRLLLNRLQHAMVSNTRSNRFGAILFLDLDNFKTINDTSGHGKGDLILQHVAKRLQARTGKGDTLARIGGDEFALIIEDLSDQIRDSVIEVKSIANQILEEIKKPFSIEGQHFHTTASLGIELFGASHTSAEELLRQVEVAMYEAKSAGGDNACFFDPAMLNIIAARAEMEADLRNGLRQHEFRLFYQPQVNSTGKWLGAEALLRWQHPQKGMVSPAEFIPLAEETGLIVPIGKWVLHQACAQLALWQADPAYASMTMSVNVSAKQFRQDDFVDTVLEAVTQHHVQPGSLKLELTESLLLDNIEQTITRMHILRSYGICFSLDDFGTGYSSLTYLKRLPLEQLKIDQSFVRDILVSPSDAAIVRTIVGLGKSLGLSVIAEGVEQESQRSFLQTLDCHAYQGYLFGKPSATLSLPQRGNSNAELHA</sequence>
<accession>A0A941DNB6</accession>
<feature type="domain" description="PAC" evidence="7">
    <location>
        <begin position="497"/>
        <end position="549"/>
    </location>
</feature>
<keyword evidence="2" id="KW-0812">Transmembrane</keyword>
<evidence type="ECO:0000259" key="10">
    <source>
        <dbReference type="PROSITE" id="PS50887"/>
    </source>
</evidence>
<keyword evidence="5" id="KW-0175">Coiled coil</keyword>
<dbReference type="SMART" id="SM00086">
    <property type="entry name" value="PAC"/>
    <property type="match status" value="2"/>
</dbReference>
<evidence type="ECO:0000313" key="11">
    <source>
        <dbReference type="EMBL" id="MBR7782930.1"/>
    </source>
</evidence>
<dbReference type="Pfam" id="PF00990">
    <property type="entry name" value="GGDEF"/>
    <property type="match status" value="1"/>
</dbReference>
<dbReference type="PANTHER" id="PTHR44757">
    <property type="entry name" value="DIGUANYLATE CYCLASE DGCP"/>
    <property type="match status" value="1"/>
</dbReference>
<dbReference type="InterPro" id="IPR001610">
    <property type="entry name" value="PAC"/>
</dbReference>
<dbReference type="SMART" id="SM01079">
    <property type="entry name" value="CHASE"/>
    <property type="match status" value="1"/>
</dbReference>
<dbReference type="CDD" id="cd00130">
    <property type="entry name" value="PAS"/>
    <property type="match status" value="1"/>
</dbReference>
<dbReference type="InterPro" id="IPR035965">
    <property type="entry name" value="PAS-like_dom_sf"/>
</dbReference>
<evidence type="ECO:0000259" key="8">
    <source>
        <dbReference type="PROSITE" id="PS50839"/>
    </source>
</evidence>
<evidence type="ECO:0000259" key="6">
    <source>
        <dbReference type="PROSITE" id="PS50112"/>
    </source>
</evidence>
<evidence type="ECO:0000259" key="7">
    <source>
        <dbReference type="PROSITE" id="PS50113"/>
    </source>
</evidence>
<dbReference type="SMART" id="SM00267">
    <property type="entry name" value="GGDEF"/>
    <property type="match status" value="1"/>
</dbReference>
<dbReference type="EMBL" id="JAGSPN010000008">
    <property type="protein sequence ID" value="MBR7782930.1"/>
    <property type="molecule type" value="Genomic_DNA"/>
</dbReference>
<dbReference type="PROSITE" id="PS50887">
    <property type="entry name" value="GGDEF"/>
    <property type="match status" value="1"/>
</dbReference>
<evidence type="ECO:0000313" key="12">
    <source>
        <dbReference type="Proteomes" id="UP000680067"/>
    </source>
</evidence>
<keyword evidence="4" id="KW-0472">Membrane</keyword>
<dbReference type="InterPro" id="IPR052155">
    <property type="entry name" value="Biofilm_reg_signaling"/>
</dbReference>
<dbReference type="GO" id="GO:0007165">
    <property type="term" value="P:signal transduction"/>
    <property type="evidence" value="ECO:0007669"/>
    <property type="project" value="UniProtKB-ARBA"/>
</dbReference>
<feature type="domain" description="GGDEF" evidence="10">
    <location>
        <begin position="581"/>
        <end position="719"/>
    </location>
</feature>
<comment type="subcellular location">
    <subcellularLocation>
        <location evidence="1">Membrane</location>
    </subcellularLocation>
</comment>
<dbReference type="AlphaFoldDB" id="A0A941DNB6"/>
<dbReference type="NCBIfam" id="TIGR00254">
    <property type="entry name" value="GGDEF"/>
    <property type="match status" value="1"/>
</dbReference>
<dbReference type="Pfam" id="PF00563">
    <property type="entry name" value="EAL"/>
    <property type="match status" value="1"/>
</dbReference>
<feature type="coiled-coil region" evidence="5">
    <location>
        <begin position="288"/>
        <end position="315"/>
    </location>
</feature>
<dbReference type="InterPro" id="IPR000700">
    <property type="entry name" value="PAS-assoc_C"/>
</dbReference>
<dbReference type="InterPro" id="IPR000160">
    <property type="entry name" value="GGDEF_dom"/>
</dbReference>
<proteinExistence type="predicted"/>
<dbReference type="Pfam" id="PF03924">
    <property type="entry name" value="CHASE"/>
    <property type="match status" value="1"/>
</dbReference>
<dbReference type="InterPro" id="IPR001633">
    <property type="entry name" value="EAL_dom"/>
</dbReference>
<dbReference type="GO" id="GO:0016020">
    <property type="term" value="C:membrane"/>
    <property type="evidence" value="ECO:0007669"/>
    <property type="project" value="UniProtKB-SubCell"/>
</dbReference>
<dbReference type="SMART" id="SM00052">
    <property type="entry name" value="EAL"/>
    <property type="match status" value="1"/>
</dbReference>
<evidence type="ECO:0000256" key="1">
    <source>
        <dbReference type="ARBA" id="ARBA00004370"/>
    </source>
</evidence>
<dbReference type="PROSITE" id="PS50112">
    <property type="entry name" value="PAS"/>
    <property type="match status" value="1"/>
</dbReference>
<dbReference type="Pfam" id="PF13426">
    <property type="entry name" value="PAS_9"/>
    <property type="match status" value="1"/>
</dbReference>
<dbReference type="NCBIfam" id="TIGR00229">
    <property type="entry name" value="sensory_box"/>
    <property type="match status" value="1"/>
</dbReference>
<reference evidence="11" key="1">
    <citation type="submission" date="2021-04" db="EMBL/GenBank/DDBJ databases">
        <title>novel species isolated from subtropical streams in China.</title>
        <authorList>
            <person name="Lu H."/>
        </authorList>
    </citation>
    <scope>NUCLEOTIDE SEQUENCE</scope>
    <source>
        <strain evidence="11">LFS511W</strain>
    </source>
</reference>
<keyword evidence="12" id="KW-1185">Reference proteome</keyword>
<feature type="domain" description="EAL" evidence="9">
    <location>
        <begin position="728"/>
        <end position="982"/>
    </location>
</feature>
<dbReference type="InterPro" id="IPR043128">
    <property type="entry name" value="Rev_trsase/Diguanyl_cyclase"/>
</dbReference>
<dbReference type="InterPro" id="IPR042240">
    <property type="entry name" value="CHASE_sf"/>
</dbReference>
<dbReference type="CDD" id="cd01949">
    <property type="entry name" value="GGDEF"/>
    <property type="match status" value="1"/>
</dbReference>
<dbReference type="Gene3D" id="3.30.450.350">
    <property type="entry name" value="CHASE domain"/>
    <property type="match status" value="1"/>
</dbReference>
<dbReference type="Proteomes" id="UP000680067">
    <property type="component" value="Unassembled WGS sequence"/>
</dbReference>
<dbReference type="PROSITE" id="PS50883">
    <property type="entry name" value="EAL"/>
    <property type="match status" value="1"/>
</dbReference>
<dbReference type="Gene3D" id="3.20.20.450">
    <property type="entry name" value="EAL domain"/>
    <property type="match status" value="1"/>
</dbReference>
<keyword evidence="3" id="KW-1133">Transmembrane helix</keyword>
<feature type="domain" description="CHASE" evidence="8">
    <location>
        <begin position="115"/>
        <end position="202"/>
    </location>
</feature>
<dbReference type="InterPro" id="IPR029787">
    <property type="entry name" value="Nucleotide_cyclase"/>
</dbReference>
<dbReference type="GO" id="GO:0003824">
    <property type="term" value="F:catalytic activity"/>
    <property type="evidence" value="ECO:0007669"/>
    <property type="project" value="UniProtKB-ARBA"/>
</dbReference>
<evidence type="ECO:0000256" key="3">
    <source>
        <dbReference type="ARBA" id="ARBA00022989"/>
    </source>
</evidence>
<evidence type="ECO:0000256" key="4">
    <source>
        <dbReference type="ARBA" id="ARBA00023136"/>
    </source>
</evidence>
<evidence type="ECO:0000259" key="9">
    <source>
        <dbReference type="PROSITE" id="PS50883"/>
    </source>
</evidence>
<dbReference type="PROSITE" id="PS50839">
    <property type="entry name" value="CHASE"/>
    <property type="match status" value="1"/>
</dbReference>
<dbReference type="InterPro" id="IPR035919">
    <property type="entry name" value="EAL_sf"/>
</dbReference>
<feature type="domain" description="PAS" evidence="6">
    <location>
        <begin position="439"/>
        <end position="470"/>
    </location>
</feature>
<dbReference type="PROSITE" id="PS50113">
    <property type="entry name" value="PAC"/>
    <property type="match status" value="1"/>
</dbReference>
<dbReference type="InterPro" id="IPR006189">
    <property type="entry name" value="CHASE_dom"/>
</dbReference>
<dbReference type="CDD" id="cd01948">
    <property type="entry name" value="EAL"/>
    <property type="match status" value="1"/>
</dbReference>
<dbReference type="InterPro" id="IPR000014">
    <property type="entry name" value="PAS"/>
</dbReference>
<dbReference type="Gene3D" id="3.30.70.270">
    <property type="match status" value="1"/>
</dbReference>
<gene>
    <name evidence="11" type="ORF">KDM89_12310</name>
</gene>
<evidence type="ECO:0000256" key="2">
    <source>
        <dbReference type="ARBA" id="ARBA00022692"/>
    </source>
</evidence>
<dbReference type="SMART" id="SM00091">
    <property type="entry name" value="PAS"/>
    <property type="match status" value="1"/>
</dbReference>
<dbReference type="Gene3D" id="3.30.450.20">
    <property type="entry name" value="PAS domain"/>
    <property type="match status" value="2"/>
</dbReference>
<name>A0A941DNB6_9BURK</name>
<organism evidence="11 12">
    <name type="scientific">Undibacterium luofuense</name>
    <dbReference type="NCBI Taxonomy" id="2828733"/>
    <lineage>
        <taxon>Bacteria</taxon>
        <taxon>Pseudomonadati</taxon>
        <taxon>Pseudomonadota</taxon>
        <taxon>Betaproteobacteria</taxon>
        <taxon>Burkholderiales</taxon>
        <taxon>Oxalobacteraceae</taxon>
        <taxon>Undibacterium</taxon>
    </lineage>
</organism>
<protein>
    <submittedName>
        <fullName evidence="11">EAL domain-containing protein</fullName>
    </submittedName>
</protein>
<dbReference type="SUPFAM" id="SSF141868">
    <property type="entry name" value="EAL domain-like"/>
    <property type="match status" value="1"/>
</dbReference>
<dbReference type="SUPFAM" id="SSF55785">
    <property type="entry name" value="PYP-like sensor domain (PAS domain)"/>
    <property type="match status" value="2"/>
</dbReference>
<evidence type="ECO:0000256" key="5">
    <source>
        <dbReference type="SAM" id="Coils"/>
    </source>
</evidence>
<dbReference type="SUPFAM" id="SSF55073">
    <property type="entry name" value="Nucleotide cyclase"/>
    <property type="match status" value="1"/>
</dbReference>
<dbReference type="PANTHER" id="PTHR44757:SF2">
    <property type="entry name" value="BIOFILM ARCHITECTURE MAINTENANCE PROTEIN MBAA"/>
    <property type="match status" value="1"/>
</dbReference>
<comment type="caution">
    <text evidence="11">The sequence shown here is derived from an EMBL/GenBank/DDBJ whole genome shotgun (WGS) entry which is preliminary data.</text>
</comment>